<sequence>MRSFGTEISGNRGRNDKLSPKAHAAIISKRKAGVLRKDLAAEFRVSEKTITNTLKRWKSHNTLTMRREKQEAGLLQLHKATIYQILKEKGLTNHRCKKRPKLNAAVRALRLKFCQEYHHFNWKRRG</sequence>
<keyword evidence="4" id="KW-1185">Reference proteome</keyword>
<dbReference type="GO" id="GO:0015074">
    <property type="term" value="P:DNA integration"/>
    <property type="evidence" value="ECO:0007669"/>
    <property type="project" value="InterPro"/>
</dbReference>
<dbReference type="Pfam" id="PF01498">
    <property type="entry name" value="HTH_Tnp_Tc3_2"/>
    <property type="match status" value="1"/>
</dbReference>
<name>A0A6A6DQL3_9PEZI</name>
<protein>
    <recommendedName>
        <fullName evidence="2">Transposase Tc1-like domain-containing protein</fullName>
    </recommendedName>
</protein>
<feature type="region of interest" description="Disordered" evidence="1">
    <location>
        <begin position="1"/>
        <end position="22"/>
    </location>
</feature>
<reference evidence="3" key="1">
    <citation type="journal article" date="2020" name="Stud. Mycol.">
        <title>101 Dothideomycetes genomes: a test case for predicting lifestyles and emergence of pathogens.</title>
        <authorList>
            <person name="Haridas S."/>
            <person name="Albert R."/>
            <person name="Binder M."/>
            <person name="Bloem J."/>
            <person name="Labutti K."/>
            <person name="Salamov A."/>
            <person name="Andreopoulos B."/>
            <person name="Baker S."/>
            <person name="Barry K."/>
            <person name="Bills G."/>
            <person name="Bluhm B."/>
            <person name="Cannon C."/>
            <person name="Castanera R."/>
            <person name="Culley D."/>
            <person name="Daum C."/>
            <person name="Ezra D."/>
            <person name="Gonzalez J."/>
            <person name="Henrissat B."/>
            <person name="Kuo A."/>
            <person name="Liang C."/>
            <person name="Lipzen A."/>
            <person name="Lutzoni F."/>
            <person name="Magnuson J."/>
            <person name="Mondo S."/>
            <person name="Nolan M."/>
            <person name="Ohm R."/>
            <person name="Pangilinan J."/>
            <person name="Park H.-J."/>
            <person name="Ramirez L."/>
            <person name="Alfaro M."/>
            <person name="Sun H."/>
            <person name="Tritt A."/>
            <person name="Yoshinaga Y."/>
            <person name="Zwiers L.-H."/>
            <person name="Turgeon B."/>
            <person name="Goodwin S."/>
            <person name="Spatafora J."/>
            <person name="Crous P."/>
            <person name="Grigoriev I."/>
        </authorList>
    </citation>
    <scope>NUCLEOTIDE SEQUENCE</scope>
    <source>
        <strain evidence="3">CBS 207.26</strain>
    </source>
</reference>
<evidence type="ECO:0000259" key="2">
    <source>
        <dbReference type="Pfam" id="PF01498"/>
    </source>
</evidence>
<evidence type="ECO:0000256" key="1">
    <source>
        <dbReference type="SAM" id="MobiDB-lite"/>
    </source>
</evidence>
<organism evidence="3 4">
    <name type="scientific">Zopfia rhizophila CBS 207.26</name>
    <dbReference type="NCBI Taxonomy" id="1314779"/>
    <lineage>
        <taxon>Eukaryota</taxon>
        <taxon>Fungi</taxon>
        <taxon>Dikarya</taxon>
        <taxon>Ascomycota</taxon>
        <taxon>Pezizomycotina</taxon>
        <taxon>Dothideomycetes</taxon>
        <taxon>Dothideomycetes incertae sedis</taxon>
        <taxon>Zopfiaceae</taxon>
        <taxon>Zopfia</taxon>
    </lineage>
</organism>
<dbReference type="OrthoDB" id="3796133at2759"/>
<feature type="domain" description="Transposase Tc1-like" evidence="2">
    <location>
        <begin position="75"/>
        <end position="118"/>
    </location>
</feature>
<proteinExistence type="predicted"/>
<dbReference type="InterPro" id="IPR002492">
    <property type="entry name" value="Transposase_Tc1-like"/>
</dbReference>
<dbReference type="Proteomes" id="UP000800200">
    <property type="component" value="Unassembled WGS sequence"/>
</dbReference>
<dbReference type="GO" id="GO:0006313">
    <property type="term" value="P:DNA transposition"/>
    <property type="evidence" value="ECO:0007669"/>
    <property type="project" value="InterPro"/>
</dbReference>
<gene>
    <name evidence="3" type="ORF">K469DRAFT_715823</name>
</gene>
<dbReference type="GO" id="GO:0003677">
    <property type="term" value="F:DNA binding"/>
    <property type="evidence" value="ECO:0007669"/>
    <property type="project" value="InterPro"/>
</dbReference>
<evidence type="ECO:0000313" key="4">
    <source>
        <dbReference type="Proteomes" id="UP000800200"/>
    </source>
</evidence>
<accession>A0A6A6DQL3</accession>
<dbReference type="EMBL" id="ML994661">
    <property type="protein sequence ID" value="KAF2179956.1"/>
    <property type="molecule type" value="Genomic_DNA"/>
</dbReference>
<evidence type="ECO:0000313" key="3">
    <source>
        <dbReference type="EMBL" id="KAF2179956.1"/>
    </source>
</evidence>
<dbReference type="AlphaFoldDB" id="A0A6A6DQL3"/>
<feature type="non-terminal residue" evidence="3">
    <location>
        <position position="126"/>
    </location>
</feature>